<dbReference type="Proteomes" id="UP000410492">
    <property type="component" value="Unassembled WGS sequence"/>
</dbReference>
<organism evidence="4 5">
    <name type="scientific">Callosobruchus maculatus</name>
    <name type="common">Southern cowpea weevil</name>
    <name type="synonym">Pulse bruchid</name>
    <dbReference type="NCBI Taxonomy" id="64391"/>
    <lineage>
        <taxon>Eukaryota</taxon>
        <taxon>Metazoa</taxon>
        <taxon>Ecdysozoa</taxon>
        <taxon>Arthropoda</taxon>
        <taxon>Hexapoda</taxon>
        <taxon>Insecta</taxon>
        <taxon>Pterygota</taxon>
        <taxon>Neoptera</taxon>
        <taxon>Endopterygota</taxon>
        <taxon>Coleoptera</taxon>
        <taxon>Polyphaga</taxon>
        <taxon>Cucujiformia</taxon>
        <taxon>Chrysomeloidea</taxon>
        <taxon>Chrysomelidae</taxon>
        <taxon>Bruchinae</taxon>
        <taxon>Bruchini</taxon>
        <taxon>Callosobruchus</taxon>
    </lineage>
</organism>
<sequence>MTNKTTKTPVMVVQELSVKKGLAPPIYDLIVSQMGTHQNRFDYQVTLDGVQAIGTGTSKQISKHNAAHNLLLTLKELGKYNPEELPVQQFTRDFKNVTISDPMGDSMPSSALNFVGPLKDLCLQQKIKDPEFTLISEVGPPHNKEFTFECKLASIITRATAATKKMAKQLAAKDMFDRLKDILPSILEEFNRSQEDHQKAINSTSDIVLNKFNQLYGNTVPNKNVKMEEYPLTLSRLMIEKEKTIKDFEKVSTSKTML</sequence>
<dbReference type="GO" id="GO:0030422">
    <property type="term" value="P:siRNA processing"/>
    <property type="evidence" value="ECO:0007669"/>
    <property type="project" value="TreeGrafter"/>
</dbReference>
<evidence type="ECO:0000256" key="2">
    <source>
        <dbReference type="PROSITE-ProRule" id="PRU00266"/>
    </source>
</evidence>
<dbReference type="GO" id="GO:0070578">
    <property type="term" value="C:RISC-loading complex"/>
    <property type="evidence" value="ECO:0007669"/>
    <property type="project" value="TreeGrafter"/>
</dbReference>
<evidence type="ECO:0000256" key="1">
    <source>
        <dbReference type="ARBA" id="ARBA00022884"/>
    </source>
</evidence>
<evidence type="ECO:0000259" key="3">
    <source>
        <dbReference type="PROSITE" id="PS50137"/>
    </source>
</evidence>
<dbReference type="GO" id="GO:0070920">
    <property type="term" value="P:regulation of regulatory ncRNA processing"/>
    <property type="evidence" value="ECO:0007669"/>
    <property type="project" value="TreeGrafter"/>
</dbReference>
<protein>
    <recommendedName>
        <fullName evidence="3">DRBM domain-containing protein</fullName>
    </recommendedName>
</protein>
<dbReference type="SMART" id="SM00358">
    <property type="entry name" value="DSRM"/>
    <property type="match status" value="2"/>
</dbReference>
<proteinExistence type="predicted"/>
<keyword evidence="1 2" id="KW-0694">RNA-binding</keyword>
<dbReference type="GO" id="GO:0035197">
    <property type="term" value="F:siRNA binding"/>
    <property type="evidence" value="ECO:0007669"/>
    <property type="project" value="TreeGrafter"/>
</dbReference>
<dbReference type="GO" id="GO:0016442">
    <property type="term" value="C:RISC complex"/>
    <property type="evidence" value="ECO:0007669"/>
    <property type="project" value="TreeGrafter"/>
</dbReference>
<name>A0A653DAG0_CALMS</name>
<feature type="domain" description="DRBM" evidence="3">
    <location>
        <begin position="8"/>
        <end position="76"/>
    </location>
</feature>
<dbReference type="PANTHER" id="PTHR46205">
    <property type="entry name" value="LOQUACIOUS, ISOFORM B"/>
    <property type="match status" value="1"/>
</dbReference>
<gene>
    <name evidence="4" type="ORF">CALMAC_LOCUS15632</name>
</gene>
<keyword evidence="5" id="KW-1185">Reference proteome</keyword>
<evidence type="ECO:0000313" key="4">
    <source>
        <dbReference type="EMBL" id="VEN56846.1"/>
    </source>
</evidence>
<dbReference type="InterPro" id="IPR051247">
    <property type="entry name" value="RLC_Component"/>
</dbReference>
<dbReference type="GO" id="GO:0003725">
    <property type="term" value="F:double-stranded RNA binding"/>
    <property type="evidence" value="ECO:0007669"/>
    <property type="project" value="TreeGrafter"/>
</dbReference>
<dbReference type="SUPFAM" id="SSF54768">
    <property type="entry name" value="dsRNA-binding domain-like"/>
    <property type="match status" value="2"/>
</dbReference>
<dbReference type="Pfam" id="PF00035">
    <property type="entry name" value="dsrm"/>
    <property type="match status" value="2"/>
</dbReference>
<dbReference type="PROSITE" id="PS50137">
    <property type="entry name" value="DS_RBD"/>
    <property type="match status" value="2"/>
</dbReference>
<dbReference type="PANTHER" id="PTHR46205:SF3">
    <property type="entry name" value="LOQUACIOUS, ISOFORM B"/>
    <property type="match status" value="1"/>
</dbReference>
<dbReference type="Gene3D" id="3.30.160.20">
    <property type="match status" value="2"/>
</dbReference>
<dbReference type="GO" id="GO:0005634">
    <property type="term" value="C:nucleus"/>
    <property type="evidence" value="ECO:0007669"/>
    <property type="project" value="TreeGrafter"/>
</dbReference>
<dbReference type="InterPro" id="IPR014720">
    <property type="entry name" value="dsRBD_dom"/>
</dbReference>
<evidence type="ECO:0000313" key="5">
    <source>
        <dbReference type="Proteomes" id="UP000410492"/>
    </source>
</evidence>
<accession>A0A653DAG0</accession>
<dbReference type="AlphaFoldDB" id="A0A653DAG0"/>
<dbReference type="OrthoDB" id="5961559at2759"/>
<reference evidence="4 5" key="1">
    <citation type="submission" date="2019-01" db="EMBL/GenBank/DDBJ databases">
        <authorList>
            <person name="Sayadi A."/>
        </authorList>
    </citation>
    <scope>NUCLEOTIDE SEQUENCE [LARGE SCALE GENOMIC DNA]</scope>
</reference>
<dbReference type="GO" id="GO:0005737">
    <property type="term" value="C:cytoplasm"/>
    <property type="evidence" value="ECO:0007669"/>
    <property type="project" value="TreeGrafter"/>
</dbReference>
<dbReference type="EMBL" id="CAACVG010010860">
    <property type="protein sequence ID" value="VEN56846.1"/>
    <property type="molecule type" value="Genomic_DNA"/>
</dbReference>
<feature type="domain" description="DRBM" evidence="3">
    <location>
        <begin position="113"/>
        <end position="181"/>
    </location>
</feature>